<evidence type="ECO:0000256" key="12">
    <source>
        <dbReference type="SAM" id="Phobius"/>
    </source>
</evidence>
<keyword evidence="6 12" id="KW-0812">Transmembrane</keyword>
<feature type="transmembrane region" description="Helical" evidence="12">
    <location>
        <begin position="191"/>
        <end position="210"/>
    </location>
</feature>
<proteinExistence type="inferred from homology"/>
<keyword evidence="9 12" id="KW-1133">Transmembrane helix</keyword>
<feature type="transmembrane region" description="Helical" evidence="12">
    <location>
        <begin position="514"/>
        <end position="533"/>
    </location>
</feature>
<feature type="transmembrane region" description="Helical" evidence="12">
    <location>
        <begin position="393"/>
        <end position="412"/>
    </location>
</feature>
<organism evidence="14 15">
    <name type="scientific">Nitrospira tepida</name>
    <dbReference type="NCBI Taxonomy" id="2973512"/>
    <lineage>
        <taxon>Bacteria</taxon>
        <taxon>Pseudomonadati</taxon>
        <taxon>Nitrospirota</taxon>
        <taxon>Nitrospiria</taxon>
        <taxon>Nitrospirales</taxon>
        <taxon>Nitrospiraceae</taxon>
        <taxon>Nitrospira</taxon>
    </lineage>
</organism>
<dbReference type="GO" id="GO:0019646">
    <property type="term" value="P:aerobic electron transport chain"/>
    <property type="evidence" value="ECO:0007669"/>
    <property type="project" value="InterPro"/>
</dbReference>
<dbReference type="RefSeq" id="WP_289266709.1">
    <property type="nucleotide sequence ID" value="NZ_OX365700.1"/>
</dbReference>
<evidence type="ECO:0000256" key="11">
    <source>
        <dbReference type="ARBA" id="ARBA00023136"/>
    </source>
</evidence>
<keyword evidence="7" id="KW-0479">Metal-binding</keyword>
<reference evidence="14" key="1">
    <citation type="submission" date="2022-10" db="EMBL/GenBank/DDBJ databases">
        <authorList>
            <person name="Koch H."/>
        </authorList>
    </citation>
    <scope>NUCLEOTIDE SEQUENCE</scope>
    <source>
        <strain evidence="14">DNF</strain>
    </source>
</reference>
<feature type="transmembrane region" description="Helical" evidence="12">
    <location>
        <begin position="592"/>
        <end position="623"/>
    </location>
</feature>
<evidence type="ECO:0008006" key="16">
    <source>
        <dbReference type="Google" id="ProtNLM"/>
    </source>
</evidence>
<keyword evidence="4" id="KW-1003">Cell membrane</keyword>
<evidence type="ECO:0000256" key="5">
    <source>
        <dbReference type="ARBA" id="ARBA00022617"/>
    </source>
</evidence>
<comment type="subcellular location">
    <subcellularLocation>
        <location evidence="1">Cell membrane</location>
        <topology evidence="1">Multi-pass membrane protein</topology>
    </subcellularLocation>
</comment>
<gene>
    <name evidence="14" type="ORF">DNFV4_00092</name>
</gene>
<protein>
    <recommendedName>
        <fullName evidence="16">Cytochrome ubiquinol oxidase subunit I</fullName>
    </recommendedName>
</protein>
<keyword evidence="5" id="KW-0349">Heme</keyword>
<keyword evidence="13" id="KW-0732">Signal</keyword>
<accession>A0AA86T0J3</accession>
<feature type="transmembrane region" description="Helical" evidence="12">
    <location>
        <begin position="222"/>
        <end position="242"/>
    </location>
</feature>
<dbReference type="PROSITE" id="PS51257">
    <property type="entry name" value="PROKAR_LIPOPROTEIN"/>
    <property type="match status" value="1"/>
</dbReference>
<evidence type="ECO:0000313" key="14">
    <source>
        <dbReference type="EMBL" id="CAI4029674.1"/>
    </source>
</evidence>
<dbReference type="GO" id="GO:0046872">
    <property type="term" value="F:metal ion binding"/>
    <property type="evidence" value="ECO:0007669"/>
    <property type="project" value="UniProtKB-KW"/>
</dbReference>
<dbReference type="Pfam" id="PF01654">
    <property type="entry name" value="Cyt_bd_oxida_I"/>
    <property type="match status" value="1"/>
</dbReference>
<dbReference type="Proteomes" id="UP001179121">
    <property type="component" value="Chromosome"/>
</dbReference>
<feature type="transmembrane region" description="Helical" evidence="12">
    <location>
        <begin position="155"/>
        <end position="179"/>
    </location>
</feature>
<feature type="transmembrane region" description="Helical" evidence="12">
    <location>
        <begin position="476"/>
        <end position="502"/>
    </location>
</feature>
<evidence type="ECO:0000256" key="4">
    <source>
        <dbReference type="ARBA" id="ARBA00022475"/>
    </source>
</evidence>
<dbReference type="KEGG" id="nti:DNFV4_00092"/>
<feature type="chain" id="PRO_5041710713" description="Cytochrome ubiquinol oxidase subunit I" evidence="13">
    <location>
        <begin position="37"/>
        <end position="649"/>
    </location>
</feature>
<dbReference type="GO" id="GO:0005886">
    <property type="term" value="C:plasma membrane"/>
    <property type="evidence" value="ECO:0007669"/>
    <property type="project" value="UniProtKB-SubCell"/>
</dbReference>
<evidence type="ECO:0000256" key="8">
    <source>
        <dbReference type="ARBA" id="ARBA00022982"/>
    </source>
</evidence>
<keyword evidence="11 12" id="KW-0472">Membrane</keyword>
<comment type="similarity">
    <text evidence="2">Belongs to the cytochrome ubiquinol oxidase subunit 1 family.</text>
</comment>
<feature type="transmembrane region" description="Helical" evidence="12">
    <location>
        <begin position="315"/>
        <end position="338"/>
    </location>
</feature>
<evidence type="ECO:0000256" key="9">
    <source>
        <dbReference type="ARBA" id="ARBA00022989"/>
    </source>
</evidence>
<keyword evidence="8" id="KW-0249">Electron transport</keyword>
<dbReference type="EMBL" id="OX365700">
    <property type="protein sequence ID" value="CAI4029674.1"/>
    <property type="molecule type" value="Genomic_DNA"/>
</dbReference>
<keyword evidence="3" id="KW-0813">Transport</keyword>
<evidence type="ECO:0000256" key="3">
    <source>
        <dbReference type="ARBA" id="ARBA00022448"/>
    </source>
</evidence>
<name>A0AA86T0J3_9BACT</name>
<evidence type="ECO:0000313" key="15">
    <source>
        <dbReference type="Proteomes" id="UP001179121"/>
    </source>
</evidence>
<dbReference type="InterPro" id="IPR002585">
    <property type="entry name" value="Cyt-d_ubiquinol_oxidase_su_1"/>
</dbReference>
<evidence type="ECO:0000256" key="6">
    <source>
        <dbReference type="ARBA" id="ARBA00022692"/>
    </source>
</evidence>
<feature type="transmembrane region" description="Helical" evidence="12">
    <location>
        <begin position="446"/>
        <end position="464"/>
    </location>
</feature>
<feature type="signal peptide" evidence="13">
    <location>
        <begin position="1"/>
        <end position="36"/>
    </location>
</feature>
<dbReference type="AlphaFoldDB" id="A0AA86T0J3"/>
<feature type="transmembrane region" description="Helical" evidence="12">
    <location>
        <begin position="358"/>
        <end position="381"/>
    </location>
</feature>
<feature type="transmembrane region" description="Helical" evidence="12">
    <location>
        <begin position="282"/>
        <end position="303"/>
    </location>
</feature>
<keyword evidence="15" id="KW-1185">Reference proteome</keyword>
<sequence>MNRTDILRAPCALRTACLLSLAMSAVTILLSGCLLAASASSAEAPDPPSEPAGQAEIDPSMRPETARDVYYKTEGVVSGPPAPATSNDQIHYPRYNFESRILIWFANQQHLYYGSFVLAVPIFCMIIEFLGIVTKDRSLGERYDRLAYDFVKISLTAYSLTAILGGILLFTFLTLYPTFFGYLSGIFRPVMHLYALLFVAESGTLYIYYYGWNKMKTGFLKWVHLSMSVMLNTIGTALMFLANSWIAFMMSPAGVDEQGRYLGNIWHVIHTALWNPLNLHRILGNMAFGGSVVAAYAAYRFLSARTQEERAHYDWMGYVAMFIAVLFLIPLPFAGYWLMREVYAYRQQMGITLMGGLLAWLFIIQATMIGALFLTTTYYLWQCLGRMPGAERYLRYVKYLVFIMFAGFLVFITPHTMVMTPAELKAMGGQQHPVLGNYGVMSAKNGGINVMIVTTVLSFIWYQRGNLVAAVSWRKFGNIFMGVFFALAYANIVWLAVYGYYIPANVRVGLSVPQVATTLSCLLLMTALNLAMLKGATRQGAVEWGKMTARSQYALVMLATEFTWMMALMGYIRSSVRLFWHVNEIMRDNSPWAYTHTVGFAANMISFNVLFFWISILFVFWLASLGEKQPVTKAAASSPNLTTSPVGRS</sequence>
<evidence type="ECO:0000256" key="10">
    <source>
        <dbReference type="ARBA" id="ARBA00023004"/>
    </source>
</evidence>
<dbReference type="GO" id="GO:0070069">
    <property type="term" value="C:cytochrome complex"/>
    <property type="evidence" value="ECO:0007669"/>
    <property type="project" value="InterPro"/>
</dbReference>
<evidence type="ECO:0000256" key="2">
    <source>
        <dbReference type="ARBA" id="ARBA00009819"/>
    </source>
</evidence>
<evidence type="ECO:0000256" key="7">
    <source>
        <dbReference type="ARBA" id="ARBA00022723"/>
    </source>
</evidence>
<keyword evidence="10" id="KW-0408">Iron</keyword>
<evidence type="ECO:0000256" key="13">
    <source>
        <dbReference type="SAM" id="SignalP"/>
    </source>
</evidence>
<feature type="transmembrane region" description="Helical" evidence="12">
    <location>
        <begin position="553"/>
        <end position="572"/>
    </location>
</feature>
<feature type="transmembrane region" description="Helical" evidence="12">
    <location>
        <begin position="111"/>
        <end position="134"/>
    </location>
</feature>
<evidence type="ECO:0000256" key="1">
    <source>
        <dbReference type="ARBA" id="ARBA00004651"/>
    </source>
</evidence>
<dbReference type="GO" id="GO:0009055">
    <property type="term" value="F:electron transfer activity"/>
    <property type="evidence" value="ECO:0007669"/>
    <property type="project" value="InterPro"/>
</dbReference>